<dbReference type="Gene3D" id="2.60.40.1120">
    <property type="entry name" value="Carboxypeptidase-like, regulatory domain"/>
    <property type="match status" value="1"/>
</dbReference>
<protein>
    <recommendedName>
        <fullName evidence="4">Carboxypeptidase regulatory-like domain-containing protein</fullName>
    </recommendedName>
</protein>
<dbReference type="GO" id="GO:0030246">
    <property type="term" value="F:carbohydrate binding"/>
    <property type="evidence" value="ECO:0007669"/>
    <property type="project" value="InterPro"/>
</dbReference>
<dbReference type="AlphaFoldDB" id="A0A2A5CAI8"/>
<dbReference type="EMBL" id="NVWI01000009">
    <property type="protein sequence ID" value="PCJ40376.1"/>
    <property type="molecule type" value="Genomic_DNA"/>
</dbReference>
<comment type="caution">
    <text evidence="2">The sequence shown here is derived from an EMBL/GenBank/DDBJ whole genome shotgun (WGS) entry which is preliminary data.</text>
</comment>
<gene>
    <name evidence="2" type="ORF">COA71_10980</name>
</gene>
<evidence type="ECO:0000313" key="2">
    <source>
        <dbReference type="EMBL" id="PCJ40376.1"/>
    </source>
</evidence>
<dbReference type="SUPFAM" id="SSF49452">
    <property type="entry name" value="Starch-binding domain-like"/>
    <property type="match status" value="1"/>
</dbReference>
<evidence type="ECO:0008006" key="4">
    <source>
        <dbReference type="Google" id="ProtNLM"/>
    </source>
</evidence>
<evidence type="ECO:0000256" key="1">
    <source>
        <dbReference type="SAM" id="SignalP"/>
    </source>
</evidence>
<proteinExistence type="predicted"/>
<name>A0A2A5CAI8_9GAMM</name>
<reference evidence="3" key="1">
    <citation type="submission" date="2017-08" db="EMBL/GenBank/DDBJ databases">
        <title>A dynamic microbial community with high functional redundancy inhabits the cold, oxic subseafloor aquifer.</title>
        <authorList>
            <person name="Tully B.J."/>
            <person name="Wheat C.G."/>
            <person name="Glazer B.T."/>
            <person name="Huber J.A."/>
        </authorList>
    </citation>
    <scope>NUCLEOTIDE SEQUENCE [LARGE SCALE GENOMIC DNA]</scope>
</reference>
<keyword evidence="1" id="KW-0732">Signal</keyword>
<dbReference type="Pfam" id="PF13620">
    <property type="entry name" value="CarboxypepD_reg"/>
    <property type="match status" value="1"/>
</dbReference>
<dbReference type="Proteomes" id="UP000228987">
    <property type="component" value="Unassembled WGS sequence"/>
</dbReference>
<accession>A0A2A5CAI8</accession>
<feature type="signal peptide" evidence="1">
    <location>
        <begin position="1"/>
        <end position="28"/>
    </location>
</feature>
<evidence type="ECO:0000313" key="3">
    <source>
        <dbReference type="Proteomes" id="UP000228987"/>
    </source>
</evidence>
<sequence length="354" mass="39201">MRKIINNFKLLLTVLILSSVFSSHLVFSQENTGSITGSLIDPNGSTVTGLSSAITLTSVDTATVYEADVTLSGQYTITDVPVGLYSLNFPISCCMYRTYAQENVEILARQTQQLDLNLNWHINLGTIGDDPGMLAEDMISQSGDLSGPTPRMADGKPDFSGIWYNIPDRSGLFPSPPMQPWAQDINDQLMALGQQNPASYCLPQSASISALIFPYKIVQTDDLIVQIIEFVTPGFRQIFLDGRSRPELWNPAWYGHSAGHWEGDTLVVESSGFNEITPGFGVHTEALTITERYTRPQNDRLLIEITAEDPEAFTGTWTQNFEARLVEGQEIFEFVCAEGNDTSLYAQPVWRGRP</sequence>
<dbReference type="InterPro" id="IPR013784">
    <property type="entry name" value="Carb-bd-like_fold"/>
</dbReference>
<feature type="chain" id="PRO_5012562821" description="Carboxypeptidase regulatory-like domain-containing protein" evidence="1">
    <location>
        <begin position="29"/>
        <end position="354"/>
    </location>
</feature>
<organism evidence="2 3">
    <name type="scientific">SAR86 cluster bacterium</name>
    <dbReference type="NCBI Taxonomy" id="2030880"/>
    <lineage>
        <taxon>Bacteria</taxon>
        <taxon>Pseudomonadati</taxon>
        <taxon>Pseudomonadota</taxon>
        <taxon>Gammaproteobacteria</taxon>
        <taxon>SAR86 cluster</taxon>
    </lineage>
</organism>